<keyword evidence="10 17" id="KW-0030">Aminoacyl-tRNA synthetase</keyword>
<keyword evidence="18" id="KW-1185">Reference proteome</keyword>
<dbReference type="GO" id="GO:0004826">
    <property type="term" value="F:phenylalanine-tRNA ligase activity"/>
    <property type="evidence" value="ECO:0007669"/>
    <property type="project" value="UniProtKB-EC"/>
</dbReference>
<feature type="domain" description="FDX-ACB" evidence="16">
    <location>
        <begin position="378"/>
        <end position="489"/>
    </location>
</feature>
<keyword evidence="8" id="KW-0809">Transit peptide</keyword>
<evidence type="ECO:0000256" key="8">
    <source>
        <dbReference type="ARBA" id="ARBA00022946"/>
    </source>
</evidence>
<keyword evidence="9" id="KW-0496">Mitochondrion</keyword>
<dbReference type="EC" id="6.1.1.20" evidence="3"/>
<keyword evidence="4" id="KW-0436">Ligase</keyword>
<sequence length="489" mass="54437">MSKLVMHFSAKTLTSSTMAPHNMLTTRTARLAARLFRETLCFRCQRRLVSSSYPPTLTIGSQTYPTDSWTNTPSSILAAIPRKLHLQDSHPLALTRSLIESRFPRYTSHTTLPAVVTTHQNFDSLSFPPNHPGRSPSDTYYINSSTVLRTHTSAHQADLFRASNSPFLIAADVYRRDAIDRSHYPVFHQIEGAHTWSMSSSSIAEIRAETEAIPAPPVRIEVEDTNPPFHAQRNPLQAQHDPELTTAMAAHLKRSLEGLIGTVFARAPRPASQANEPIKARWVEAYFPFTSPSWELEVLYQGSWLEILGCGIVQHSILDGAGAGDRAGWAFGLGLERVAMLLFGIPDIRLFWSTDERFLGQFRGLGMEGAWPRFEAFSKYPACYKDVAFWVAEHTGSTAGGGGAGPAPSATTAGFHENDVMELVRGVGGNIVEDVRLVDEFRHPKTGRRSLCYRINYRSLERTLTNEEVNGLHEGVRRELVEKLGVELR</sequence>
<dbReference type="SMART" id="SM00896">
    <property type="entry name" value="FDX-ACB"/>
    <property type="match status" value="1"/>
</dbReference>
<dbReference type="InterPro" id="IPR006195">
    <property type="entry name" value="aa-tRNA-synth_II"/>
</dbReference>
<evidence type="ECO:0000256" key="5">
    <source>
        <dbReference type="ARBA" id="ARBA00022741"/>
    </source>
</evidence>
<dbReference type="InterPro" id="IPR045864">
    <property type="entry name" value="aa-tRNA-synth_II/BPL/LPL"/>
</dbReference>
<evidence type="ECO:0000256" key="3">
    <source>
        <dbReference type="ARBA" id="ARBA00012814"/>
    </source>
</evidence>
<evidence type="ECO:0000256" key="14">
    <source>
        <dbReference type="ARBA" id="ARBA00073229"/>
    </source>
</evidence>
<dbReference type="InterPro" id="IPR002319">
    <property type="entry name" value="Phenylalanyl-tRNA_Synthase"/>
</dbReference>
<evidence type="ECO:0000256" key="12">
    <source>
        <dbReference type="ARBA" id="ARBA00049255"/>
    </source>
</evidence>
<reference evidence="17" key="1">
    <citation type="journal article" date="2020" name="Stud. Mycol.">
        <title>101 Dothideomycetes genomes: a test case for predicting lifestyles and emergence of pathogens.</title>
        <authorList>
            <person name="Haridas S."/>
            <person name="Albert R."/>
            <person name="Binder M."/>
            <person name="Bloem J."/>
            <person name="Labutti K."/>
            <person name="Salamov A."/>
            <person name="Andreopoulos B."/>
            <person name="Baker S."/>
            <person name="Barry K."/>
            <person name="Bills G."/>
            <person name="Bluhm B."/>
            <person name="Cannon C."/>
            <person name="Castanera R."/>
            <person name="Culley D."/>
            <person name="Daum C."/>
            <person name="Ezra D."/>
            <person name="Gonzalez J."/>
            <person name="Henrissat B."/>
            <person name="Kuo A."/>
            <person name="Liang C."/>
            <person name="Lipzen A."/>
            <person name="Lutzoni F."/>
            <person name="Magnuson J."/>
            <person name="Mondo S."/>
            <person name="Nolan M."/>
            <person name="Ohm R."/>
            <person name="Pangilinan J."/>
            <person name="Park H.-J."/>
            <person name="Ramirez L."/>
            <person name="Alfaro M."/>
            <person name="Sun H."/>
            <person name="Tritt A."/>
            <person name="Yoshinaga Y."/>
            <person name="Zwiers L.-H."/>
            <person name="Turgeon B."/>
            <person name="Goodwin S."/>
            <person name="Spatafora J."/>
            <person name="Crous P."/>
            <person name="Grigoriev I."/>
        </authorList>
    </citation>
    <scope>NUCLEOTIDE SEQUENCE</scope>
    <source>
        <strain evidence="17">CBS 262.69</strain>
    </source>
</reference>
<dbReference type="Gene3D" id="3.30.930.10">
    <property type="entry name" value="Bira Bifunctional Protein, Domain 2"/>
    <property type="match status" value="1"/>
</dbReference>
<dbReference type="OrthoDB" id="4457at2759"/>
<evidence type="ECO:0000256" key="1">
    <source>
        <dbReference type="ARBA" id="ARBA00004305"/>
    </source>
</evidence>
<dbReference type="Pfam" id="PF03147">
    <property type="entry name" value="FDX-ACB"/>
    <property type="match status" value="1"/>
</dbReference>
<dbReference type="NCBIfam" id="TIGR00469">
    <property type="entry name" value="pheS_mito"/>
    <property type="match status" value="1"/>
</dbReference>
<dbReference type="GO" id="GO:0005524">
    <property type="term" value="F:ATP binding"/>
    <property type="evidence" value="ECO:0007669"/>
    <property type="project" value="UniProtKB-KW"/>
</dbReference>
<dbReference type="PANTHER" id="PTHR11538:SF41">
    <property type="entry name" value="PHENYLALANINE--TRNA LIGASE, MITOCHONDRIAL"/>
    <property type="match status" value="1"/>
</dbReference>
<accession>A0A6G1I996</accession>
<dbReference type="Proteomes" id="UP000799640">
    <property type="component" value="Unassembled WGS sequence"/>
</dbReference>
<dbReference type="FunFam" id="3.30.70.380:FF:000002">
    <property type="entry name" value="phenylalanine--tRNA ligase, mitochondrial"/>
    <property type="match status" value="1"/>
</dbReference>
<evidence type="ECO:0000256" key="10">
    <source>
        <dbReference type="ARBA" id="ARBA00023146"/>
    </source>
</evidence>
<dbReference type="SUPFAM" id="SSF55681">
    <property type="entry name" value="Class II aaRS and biotin synthetases"/>
    <property type="match status" value="1"/>
</dbReference>
<dbReference type="GO" id="GO:0006432">
    <property type="term" value="P:phenylalanyl-tRNA aminoacylation"/>
    <property type="evidence" value="ECO:0007669"/>
    <property type="project" value="InterPro"/>
</dbReference>
<dbReference type="SUPFAM" id="SSF54991">
    <property type="entry name" value="Anticodon-binding domain of PheRS"/>
    <property type="match status" value="1"/>
</dbReference>
<evidence type="ECO:0000256" key="4">
    <source>
        <dbReference type="ARBA" id="ARBA00022598"/>
    </source>
</evidence>
<evidence type="ECO:0000256" key="9">
    <source>
        <dbReference type="ARBA" id="ARBA00023128"/>
    </source>
</evidence>
<dbReference type="Pfam" id="PF01409">
    <property type="entry name" value="tRNA-synt_2d"/>
    <property type="match status" value="2"/>
</dbReference>
<dbReference type="InterPro" id="IPR036690">
    <property type="entry name" value="Fdx_antiC-bd_sf"/>
</dbReference>
<protein>
    <recommendedName>
        <fullName evidence="14">Phenylalanine--tRNA ligase, mitochondrial</fullName>
        <ecNumber evidence="3">6.1.1.20</ecNumber>
    </recommendedName>
    <alternativeName>
        <fullName evidence="11">Phenylalanyl-tRNA synthetase</fullName>
    </alternativeName>
</protein>
<dbReference type="GO" id="GO:0000049">
    <property type="term" value="F:tRNA binding"/>
    <property type="evidence" value="ECO:0007669"/>
    <property type="project" value="InterPro"/>
</dbReference>
<keyword evidence="5" id="KW-0547">Nucleotide-binding</keyword>
<dbReference type="GO" id="GO:0005759">
    <property type="term" value="C:mitochondrial matrix"/>
    <property type="evidence" value="ECO:0007669"/>
    <property type="project" value="UniProtKB-SubCell"/>
</dbReference>
<dbReference type="Gene3D" id="3.30.70.380">
    <property type="entry name" value="Ferrodoxin-fold anticodon-binding domain"/>
    <property type="match status" value="1"/>
</dbReference>
<dbReference type="FunFam" id="3.30.930.10:FF:000053">
    <property type="entry name" value="Phenylalanyl-tRNA synthetase mitochondrial"/>
    <property type="match status" value="1"/>
</dbReference>
<evidence type="ECO:0000256" key="2">
    <source>
        <dbReference type="ARBA" id="ARBA00008226"/>
    </source>
</evidence>
<evidence type="ECO:0000256" key="6">
    <source>
        <dbReference type="ARBA" id="ARBA00022840"/>
    </source>
</evidence>
<dbReference type="PANTHER" id="PTHR11538">
    <property type="entry name" value="PHENYLALANYL-TRNA SYNTHETASE"/>
    <property type="match status" value="1"/>
</dbReference>
<proteinExistence type="inferred from homology"/>
<evidence type="ECO:0000313" key="17">
    <source>
        <dbReference type="EMBL" id="KAF2404860.1"/>
    </source>
</evidence>
<evidence type="ECO:0000259" key="15">
    <source>
        <dbReference type="PROSITE" id="PS50862"/>
    </source>
</evidence>
<comment type="catalytic activity">
    <reaction evidence="12">
        <text>tRNA(Phe) + L-phenylalanine + ATP = L-phenylalanyl-tRNA(Phe) + AMP + diphosphate + H(+)</text>
        <dbReference type="Rhea" id="RHEA:19413"/>
        <dbReference type="Rhea" id="RHEA-COMP:9668"/>
        <dbReference type="Rhea" id="RHEA-COMP:9699"/>
        <dbReference type="ChEBI" id="CHEBI:15378"/>
        <dbReference type="ChEBI" id="CHEBI:30616"/>
        <dbReference type="ChEBI" id="CHEBI:33019"/>
        <dbReference type="ChEBI" id="CHEBI:58095"/>
        <dbReference type="ChEBI" id="CHEBI:78442"/>
        <dbReference type="ChEBI" id="CHEBI:78531"/>
        <dbReference type="ChEBI" id="CHEBI:456215"/>
        <dbReference type="EC" id="6.1.1.20"/>
    </reaction>
</comment>
<comment type="similarity">
    <text evidence="2">Belongs to the class-II aminoacyl-tRNA synthetase family.</text>
</comment>
<evidence type="ECO:0000256" key="11">
    <source>
        <dbReference type="ARBA" id="ARBA00031194"/>
    </source>
</evidence>
<dbReference type="CDD" id="cd00496">
    <property type="entry name" value="PheRS_alpha_core"/>
    <property type="match status" value="1"/>
</dbReference>
<dbReference type="AlphaFoldDB" id="A0A6G1I996"/>
<evidence type="ECO:0000259" key="16">
    <source>
        <dbReference type="PROSITE" id="PS51447"/>
    </source>
</evidence>
<dbReference type="EMBL" id="ML996687">
    <property type="protein sequence ID" value="KAF2404860.1"/>
    <property type="molecule type" value="Genomic_DNA"/>
</dbReference>
<keyword evidence="6" id="KW-0067">ATP-binding</keyword>
<comment type="function">
    <text evidence="13">Is responsible for the charging of tRNA(Phe) with phenylalanine in mitochondrial translation.</text>
</comment>
<dbReference type="PROSITE" id="PS51447">
    <property type="entry name" value="FDX_ACB"/>
    <property type="match status" value="1"/>
</dbReference>
<name>A0A6G1I996_9PEZI</name>
<keyword evidence="7" id="KW-0648">Protein biosynthesis</keyword>
<evidence type="ECO:0000313" key="18">
    <source>
        <dbReference type="Proteomes" id="UP000799640"/>
    </source>
</evidence>
<dbReference type="PROSITE" id="PS50862">
    <property type="entry name" value="AA_TRNA_LIGASE_II"/>
    <property type="match status" value="1"/>
</dbReference>
<organism evidence="17 18">
    <name type="scientific">Trichodelitschia bisporula</name>
    <dbReference type="NCBI Taxonomy" id="703511"/>
    <lineage>
        <taxon>Eukaryota</taxon>
        <taxon>Fungi</taxon>
        <taxon>Dikarya</taxon>
        <taxon>Ascomycota</taxon>
        <taxon>Pezizomycotina</taxon>
        <taxon>Dothideomycetes</taxon>
        <taxon>Dothideomycetes incertae sedis</taxon>
        <taxon>Phaeotrichales</taxon>
        <taxon>Phaeotrichaceae</taxon>
        <taxon>Trichodelitschia</taxon>
    </lineage>
</organism>
<evidence type="ECO:0000256" key="13">
    <source>
        <dbReference type="ARBA" id="ARBA00057761"/>
    </source>
</evidence>
<feature type="domain" description="Aminoacyl-transfer RNA synthetases class-II family profile" evidence="15">
    <location>
        <begin position="171"/>
        <end position="372"/>
    </location>
</feature>
<evidence type="ECO:0000256" key="7">
    <source>
        <dbReference type="ARBA" id="ARBA00022917"/>
    </source>
</evidence>
<comment type="subcellular location">
    <subcellularLocation>
        <location evidence="1">Mitochondrion matrix</location>
    </subcellularLocation>
</comment>
<gene>
    <name evidence="17" type="ORF">EJ06DRAFT_534997</name>
</gene>
<dbReference type="InterPro" id="IPR004530">
    <property type="entry name" value="Phe-tRNA-synth_IIc_mito"/>
</dbReference>
<dbReference type="InterPro" id="IPR005121">
    <property type="entry name" value="Fdx_antiC-bd"/>
</dbReference>